<proteinExistence type="predicted"/>
<keyword evidence="4 7" id="KW-0863">Zinc-finger</keyword>
<dbReference type="InterPro" id="IPR013087">
    <property type="entry name" value="Znf_C2H2_type"/>
</dbReference>
<dbReference type="SMART" id="SM00355">
    <property type="entry name" value="ZnF_C2H2"/>
    <property type="match status" value="5"/>
</dbReference>
<keyword evidence="2" id="KW-0479">Metal-binding</keyword>
<keyword evidence="9" id="KW-1185">Reference proteome</keyword>
<keyword evidence="6" id="KW-0539">Nucleus</keyword>
<feature type="domain" description="C2H2-type" evidence="8">
    <location>
        <begin position="14"/>
        <end position="41"/>
    </location>
</feature>
<dbReference type="OMA" id="KSHIHTT"/>
<evidence type="ECO:0000313" key="10">
    <source>
        <dbReference type="RefSeq" id="XP_017304835.1"/>
    </source>
</evidence>
<dbReference type="GO" id="GO:0005634">
    <property type="term" value="C:nucleus"/>
    <property type="evidence" value="ECO:0007669"/>
    <property type="project" value="UniProtKB-SubCell"/>
</dbReference>
<dbReference type="Proteomes" id="UP000079169">
    <property type="component" value="Unplaced"/>
</dbReference>
<comment type="subcellular location">
    <subcellularLocation>
        <location evidence="1">Nucleus</location>
    </subcellularLocation>
</comment>
<dbReference type="RefSeq" id="XP_017304835.1">
    <property type="nucleotide sequence ID" value="XM_017449346.2"/>
</dbReference>
<dbReference type="SUPFAM" id="SSF57667">
    <property type="entry name" value="beta-beta-alpha zinc fingers"/>
    <property type="match status" value="3"/>
</dbReference>
<dbReference type="PROSITE" id="PS00028">
    <property type="entry name" value="ZINC_FINGER_C2H2_1"/>
    <property type="match status" value="4"/>
</dbReference>
<dbReference type="Pfam" id="PF13912">
    <property type="entry name" value="zf-C2H2_6"/>
    <property type="match status" value="1"/>
</dbReference>
<evidence type="ECO:0000256" key="4">
    <source>
        <dbReference type="ARBA" id="ARBA00022771"/>
    </source>
</evidence>
<dbReference type="Gene3D" id="3.30.160.60">
    <property type="entry name" value="Classic Zinc Finger"/>
    <property type="match status" value="4"/>
</dbReference>
<dbReference type="AlphaFoldDB" id="A0A1S4ERL9"/>
<dbReference type="STRING" id="121845.A0A1S4ERL9"/>
<organism evidence="9 10">
    <name type="scientific">Diaphorina citri</name>
    <name type="common">Asian citrus psyllid</name>
    <dbReference type="NCBI Taxonomy" id="121845"/>
    <lineage>
        <taxon>Eukaryota</taxon>
        <taxon>Metazoa</taxon>
        <taxon>Ecdysozoa</taxon>
        <taxon>Arthropoda</taxon>
        <taxon>Hexapoda</taxon>
        <taxon>Insecta</taxon>
        <taxon>Pterygota</taxon>
        <taxon>Neoptera</taxon>
        <taxon>Paraneoptera</taxon>
        <taxon>Hemiptera</taxon>
        <taxon>Sternorrhyncha</taxon>
        <taxon>Psylloidea</taxon>
        <taxon>Psyllidae</taxon>
        <taxon>Diaphorininae</taxon>
        <taxon>Diaphorina</taxon>
    </lineage>
</organism>
<accession>A0A1S4ERL9</accession>
<dbReference type="Pfam" id="PF00096">
    <property type="entry name" value="zf-C2H2"/>
    <property type="match status" value="3"/>
</dbReference>
<evidence type="ECO:0000256" key="3">
    <source>
        <dbReference type="ARBA" id="ARBA00022737"/>
    </source>
</evidence>
<feature type="domain" description="C2H2-type" evidence="8">
    <location>
        <begin position="125"/>
        <end position="151"/>
    </location>
</feature>
<dbReference type="PaxDb" id="121845-A0A1S4ERL9"/>
<dbReference type="InterPro" id="IPR036236">
    <property type="entry name" value="Znf_C2H2_sf"/>
</dbReference>
<feature type="domain" description="C2H2-type" evidence="8">
    <location>
        <begin position="69"/>
        <end position="97"/>
    </location>
</feature>
<gene>
    <name evidence="10" type="primary">LOC108254344</name>
</gene>
<dbReference type="GeneID" id="108254344"/>
<dbReference type="PROSITE" id="PS50157">
    <property type="entry name" value="ZINC_FINGER_C2H2_2"/>
    <property type="match status" value="4"/>
</dbReference>
<evidence type="ECO:0000259" key="8">
    <source>
        <dbReference type="PROSITE" id="PS50157"/>
    </source>
</evidence>
<dbReference type="PANTHER" id="PTHR24394:SF29">
    <property type="entry name" value="MYONEURIN"/>
    <property type="match status" value="1"/>
</dbReference>
<dbReference type="GO" id="GO:0000981">
    <property type="term" value="F:DNA-binding transcription factor activity, RNA polymerase II-specific"/>
    <property type="evidence" value="ECO:0007669"/>
    <property type="project" value="TreeGrafter"/>
</dbReference>
<keyword evidence="5" id="KW-0862">Zinc</keyword>
<feature type="domain" description="C2H2-type" evidence="8">
    <location>
        <begin position="42"/>
        <end position="65"/>
    </location>
</feature>
<protein>
    <submittedName>
        <fullName evidence="10">Zinc finger and BTB domain-containing protein 47-like</fullName>
    </submittedName>
</protein>
<evidence type="ECO:0000256" key="6">
    <source>
        <dbReference type="ARBA" id="ARBA00023242"/>
    </source>
</evidence>
<dbReference type="GO" id="GO:0008270">
    <property type="term" value="F:zinc ion binding"/>
    <property type="evidence" value="ECO:0007669"/>
    <property type="project" value="UniProtKB-KW"/>
</dbReference>
<dbReference type="FunFam" id="3.30.160.60:FF:000446">
    <property type="entry name" value="Zinc finger protein"/>
    <property type="match status" value="1"/>
</dbReference>
<name>A0A1S4ERL9_DIACI</name>
<evidence type="ECO:0000313" key="9">
    <source>
        <dbReference type="Proteomes" id="UP000079169"/>
    </source>
</evidence>
<sequence>MGHIRAVHEKIRNYQCNICFRSFSTGFNLKGHMQIHSDSRKYVCELCGEAFVHSGSLKVHKFTHSTTPLICSYCKNVFKNPITLKRHIRNVHLAPSMSICDICGKELKSTNMKNHLATHSTERPFVCKICNASYKVRKHLTDHNKTHKKNN</sequence>
<evidence type="ECO:0000256" key="1">
    <source>
        <dbReference type="ARBA" id="ARBA00004123"/>
    </source>
</evidence>
<keyword evidence="3" id="KW-0677">Repeat</keyword>
<feature type="non-terminal residue" evidence="10">
    <location>
        <position position="151"/>
    </location>
</feature>
<evidence type="ECO:0000256" key="7">
    <source>
        <dbReference type="PROSITE-ProRule" id="PRU00042"/>
    </source>
</evidence>
<reference evidence="10" key="1">
    <citation type="submission" date="2025-08" db="UniProtKB">
        <authorList>
            <consortium name="RefSeq"/>
        </authorList>
    </citation>
    <scope>IDENTIFICATION</scope>
</reference>
<evidence type="ECO:0000256" key="2">
    <source>
        <dbReference type="ARBA" id="ARBA00022723"/>
    </source>
</evidence>
<dbReference type="PANTHER" id="PTHR24394">
    <property type="entry name" value="ZINC FINGER PROTEIN"/>
    <property type="match status" value="1"/>
</dbReference>
<evidence type="ECO:0000256" key="5">
    <source>
        <dbReference type="ARBA" id="ARBA00022833"/>
    </source>
</evidence>
<dbReference type="KEGG" id="dci:108254344"/>